<dbReference type="CDD" id="cd07067">
    <property type="entry name" value="HP_PGM_like"/>
    <property type="match status" value="1"/>
</dbReference>
<dbReference type="InterPro" id="IPR050275">
    <property type="entry name" value="PGM_Phosphatase"/>
</dbReference>
<dbReference type="InterPro" id="IPR029033">
    <property type="entry name" value="His_PPase_superfam"/>
</dbReference>
<dbReference type="Gene3D" id="3.40.50.1240">
    <property type="entry name" value="Phosphoglycerate mutase-like"/>
    <property type="match status" value="1"/>
</dbReference>
<reference evidence="2" key="1">
    <citation type="journal article" date="2021" name="PeerJ">
        <title>Extensive microbial diversity within the chicken gut microbiome revealed by metagenomics and culture.</title>
        <authorList>
            <person name="Gilroy R."/>
            <person name="Ravi A."/>
            <person name="Getino M."/>
            <person name="Pursley I."/>
            <person name="Horton D.L."/>
            <person name="Alikhan N.F."/>
            <person name="Baker D."/>
            <person name="Gharbi K."/>
            <person name="Hall N."/>
            <person name="Watson M."/>
            <person name="Adriaenssens E.M."/>
            <person name="Foster-Nyarko E."/>
            <person name="Jarju S."/>
            <person name="Secka A."/>
            <person name="Antonio M."/>
            <person name="Oren A."/>
            <person name="Chaudhuri R.R."/>
            <person name="La Ragione R."/>
            <person name="Hildebrand F."/>
            <person name="Pallen M.J."/>
        </authorList>
    </citation>
    <scope>NUCLEOTIDE SEQUENCE</scope>
    <source>
        <strain evidence="2">ChiGjej2B2-7701</strain>
    </source>
</reference>
<dbReference type="PROSITE" id="PS00175">
    <property type="entry name" value="PG_MUTASE"/>
    <property type="match status" value="1"/>
</dbReference>
<dbReference type="Proteomes" id="UP000746751">
    <property type="component" value="Unassembled WGS sequence"/>
</dbReference>
<dbReference type="GO" id="GO:0005737">
    <property type="term" value="C:cytoplasm"/>
    <property type="evidence" value="ECO:0007669"/>
    <property type="project" value="TreeGrafter"/>
</dbReference>
<dbReference type="SUPFAM" id="SSF53254">
    <property type="entry name" value="Phosphoglycerate mutase-like"/>
    <property type="match status" value="1"/>
</dbReference>
<proteinExistence type="predicted"/>
<organism evidence="2 3">
    <name type="scientific">Collinsella ihumii</name>
    <dbReference type="NCBI Taxonomy" id="1720204"/>
    <lineage>
        <taxon>Bacteria</taxon>
        <taxon>Bacillati</taxon>
        <taxon>Actinomycetota</taxon>
        <taxon>Coriobacteriia</taxon>
        <taxon>Coriobacteriales</taxon>
        <taxon>Coriobacteriaceae</taxon>
        <taxon>Collinsella</taxon>
    </lineage>
</organism>
<dbReference type="GO" id="GO:0016791">
    <property type="term" value="F:phosphatase activity"/>
    <property type="evidence" value="ECO:0007669"/>
    <property type="project" value="TreeGrafter"/>
</dbReference>
<dbReference type="Pfam" id="PF00300">
    <property type="entry name" value="His_Phos_1"/>
    <property type="match status" value="1"/>
</dbReference>
<accession>A0A921IQN2</accession>
<feature type="binding site" evidence="1">
    <location>
        <begin position="9"/>
        <end position="16"/>
    </location>
    <ligand>
        <name>substrate</name>
    </ligand>
</feature>
<gene>
    <name evidence="2" type="ORF">K8U80_05940</name>
</gene>
<dbReference type="InterPro" id="IPR013078">
    <property type="entry name" value="His_Pase_superF_clade-1"/>
</dbReference>
<evidence type="ECO:0000313" key="3">
    <source>
        <dbReference type="Proteomes" id="UP000746751"/>
    </source>
</evidence>
<reference evidence="2" key="2">
    <citation type="submission" date="2021-09" db="EMBL/GenBank/DDBJ databases">
        <authorList>
            <person name="Gilroy R."/>
        </authorList>
    </citation>
    <scope>NUCLEOTIDE SEQUENCE</scope>
    <source>
        <strain evidence="2">ChiGjej2B2-7701</strain>
    </source>
</reference>
<dbReference type="SMART" id="SM00855">
    <property type="entry name" value="PGAM"/>
    <property type="match status" value="1"/>
</dbReference>
<sequence length="193" mass="22022">MTRHLYLVRHGETLFNVKGLIQGWCDSPLTDLGWEQARRAGAYLEREGVVFDHAYASTLTRTQRTLECITGMPYSCEDGLREWYFGTFEAEHSNIMFPKPWGDFFKRFGGEGQMEVRRRMVETLTEIMRRPGHERVLAVSSGSSCREFLAHALGYEDSGRVDLPGNCSIMLFSFDGSAFSLDRIVTSEEQKEG</sequence>
<evidence type="ECO:0000313" key="2">
    <source>
        <dbReference type="EMBL" id="HJG30919.1"/>
    </source>
</evidence>
<dbReference type="InterPro" id="IPR001345">
    <property type="entry name" value="PG/BPGM_mutase_AS"/>
</dbReference>
<dbReference type="PANTHER" id="PTHR48100">
    <property type="entry name" value="BROAD-SPECIFICITY PHOSPHATASE YOR283W-RELATED"/>
    <property type="match status" value="1"/>
</dbReference>
<name>A0A921IQN2_9ACTN</name>
<evidence type="ECO:0000256" key="1">
    <source>
        <dbReference type="PIRSR" id="PIRSR613078-2"/>
    </source>
</evidence>
<dbReference type="PANTHER" id="PTHR48100:SF5">
    <property type="entry name" value="HISTIDINE PHOSPHATASE FAMILY PROTEIN"/>
    <property type="match status" value="1"/>
</dbReference>
<feature type="binding site" evidence="1">
    <location>
        <position position="61"/>
    </location>
    <ligand>
        <name>substrate</name>
    </ligand>
</feature>
<protein>
    <submittedName>
        <fullName evidence="2">Histidine phosphatase family protein</fullName>
    </submittedName>
</protein>
<comment type="caution">
    <text evidence="2">The sequence shown here is derived from an EMBL/GenBank/DDBJ whole genome shotgun (WGS) entry which is preliminary data.</text>
</comment>
<dbReference type="AlphaFoldDB" id="A0A921IQN2"/>
<dbReference type="EMBL" id="DYVF01000041">
    <property type="protein sequence ID" value="HJG30919.1"/>
    <property type="molecule type" value="Genomic_DNA"/>
</dbReference>